<dbReference type="AlphaFoldDB" id="A0AA90QWP1"/>
<comment type="caution">
    <text evidence="1">The sequence shown here is derived from an EMBL/GenBank/DDBJ whole genome shotgun (WGS) entry which is preliminary data.</text>
</comment>
<reference evidence="1" key="1">
    <citation type="submission" date="2023-08" db="EMBL/GenBank/DDBJ databases">
        <title>Nitrogen cycling bacteria in agricultural field soils.</title>
        <authorList>
            <person name="Jang J."/>
        </authorList>
    </citation>
    <scope>NUCLEOTIDE SEQUENCE</scope>
    <source>
        <strain evidence="1">PS3-36</strain>
    </source>
</reference>
<keyword evidence="2" id="KW-1185">Reference proteome</keyword>
<evidence type="ECO:0000313" key="1">
    <source>
        <dbReference type="EMBL" id="MDQ6596422.1"/>
    </source>
</evidence>
<dbReference type="Proteomes" id="UP001178888">
    <property type="component" value="Unassembled WGS sequence"/>
</dbReference>
<gene>
    <name evidence="1" type="ORF">RCG21_08525</name>
</gene>
<sequence length="47" mass="5235">MVFLIAVSCLFGMSASVEEFDPLIEIVEENNPEETKLIEEMFGGTPK</sequence>
<dbReference type="EMBL" id="JAVGVR010000001">
    <property type="protein sequence ID" value="MDQ6596422.1"/>
    <property type="molecule type" value="Genomic_DNA"/>
</dbReference>
<proteinExistence type="predicted"/>
<dbReference type="RefSeq" id="WP_165976417.1">
    <property type="nucleotide sequence ID" value="NZ_JAVGVR010000001.1"/>
</dbReference>
<name>A0AA90QWP1_9BACI</name>
<accession>A0AA90QWP1</accession>
<organism evidence="1 2">
    <name type="scientific">Bacillus salipaludis</name>
    <dbReference type="NCBI Taxonomy" id="2547811"/>
    <lineage>
        <taxon>Bacteria</taxon>
        <taxon>Bacillati</taxon>
        <taxon>Bacillota</taxon>
        <taxon>Bacilli</taxon>
        <taxon>Bacillales</taxon>
        <taxon>Bacillaceae</taxon>
        <taxon>Bacillus</taxon>
    </lineage>
</organism>
<protein>
    <submittedName>
        <fullName evidence="1">Uncharacterized protein</fullName>
    </submittedName>
</protein>
<evidence type="ECO:0000313" key="2">
    <source>
        <dbReference type="Proteomes" id="UP001178888"/>
    </source>
</evidence>